<keyword evidence="2" id="KW-1185">Reference proteome</keyword>
<reference evidence="1" key="1">
    <citation type="submission" date="2022-07" db="EMBL/GenBank/DDBJ databases">
        <title>Genome Sequence of Lecanicillium saksenae.</title>
        <authorList>
            <person name="Buettner E."/>
        </authorList>
    </citation>
    <scope>NUCLEOTIDE SEQUENCE</scope>
    <source>
        <strain evidence="1">VT-O1</strain>
    </source>
</reference>
<gene>
    <name evidence="1" type="ORF">NLG97_g6293</name>
</gene>
<evidence type="ECO:0000313" key="2">
    <source>
        <dbReference type="Proteomes" id="UP001148737"/>
    </source>
</evidence>
<comment type="caution">
    <text evidence="1">The sequence shown here is derived from an EMBL/GenBank/DDBJ whole genome shotgun (WGS) entry which is preliminary data.</text>
</comment>
<protein>
    <submittedName>
        <fullName evidence="1">Uncharacterized protein</fullName>
    </submittedName>
</protein>
<evidence type="ECO:0000313" key="1">
    <source>
        <dbReference type="EMBL" id="KAJ3487971.1"/>
    </source>
</evidence>
<dbReference type="Proteomes" id="UP001148737">
    <property type="component" value="Unassembled WGS sequence"/>
</dbReference>
<organism evidence="1 2">
    <name type="scientific">Lecanicillium saksenae</name>
    <dbReference type="NCBI Taxonomy" id="468837"/>
    <lineage>
        <taxon>Eukaryota</taxon>
        <taxon>Fungi</taxon>
        <taxon>Dikarya</taxon>
        <taxon>Ascomycota</taxon>
        <taxon>Pezizomycotina</taxon>
        <taxon>Sordariomycetes</taxon>
        <taxon>Hypocreomycetidae</taxon>
        <taxon>Hypocreales</taxon>
        <taxon>Cordycipitaceae</taxon>
        <taxon>Lecanicillium</taxon>
    </lineage>
</organism>
<proteinExistence type="predicted"/>
<accession>A0ACC1QSL7</accession>
<dbReference type="EMBL" id="JANAKD010000812">
    <property type="protein sequence ID" value="KAJ3487971.1"/>
    <property type="molecule type" value="Genomic_DNA"/>
</dbReference>
<sequence>MGSMIHYSARTRPYIFLAAAKLVAEVKKTPVTQERCRQSRTTSQTTNAYITTPGGLPKKAQKVEETSTAGGIPDAGTRDASSNDGETFARLDIDMFPDFKSDATLQDLIVFYHCTCGGMSRMEQLKLIVMLHTDEWYNNDQAIDAPAAHNIERKLRHGKNGETIIYQKELLNFHNRAILIATYHTPENMRRLRARGFFKACREAGLEYSEWTPETIDKQVKLTDFDVTVCEKGDFHRPKKPLTPKRRRFPSLSPPIVKSEAINDTAINDENIASECKPPSTDQSGREDGSTETELAAKVKIEAEDQFSLRKLIGMPHESAGEPAPDSDAERQRINDRGHSCSPLAQAPPASTTTLEPGITEGSAPIPTPSEVSHDEALDSGEIEWGTYEHPPYKKRAPALGHVRMTDPGDDNEPPAGDSGDRG</sequence>
<name>A0ACC1QSL7_9HYPO</name>